<name>A0A1G2PJ08_TERXR</name>
<gene>
    <name evidence="2" type="ORF">A2682_01745</name>
</gene>
<dbReference type="Gene3D" id="3.90.1010.10">
    <property type="match status" value="1"/>
</dbReference>
<dbReference type="STRING" id="1802363.A2682_01745"/>
<dbReference type="AlphaFoldDB" id="A0A1G2PJ08"/>
<evidence type="ECO:0000313" key="2">
    <source>
        <dbReference type="EMBL" id="OHA48296.1"/>
    </source>
</evidence>
<dbReference type="InterPro" id="IPR002871">
    <property type="entry name" value="NIF_FeS_clus_asmbl_NifU_N"/>
</dbReference>
<evidence type="ECO:0000259" key="1">
    <source>
        <dbReference type="Pfam" id="PF01592"/>
    </source>
</evidence>
<dbReference type="Proteomes" id="UP000178690">
    <property type="component" value="Unassembled WGS sequence"/>
</dbReference>
<dbReference type="GO" id="GO:0005506">
    <property type="term" value="F:iron ion binding"/>
    <property type="evidence" value="ECO:0007669"/>
    <property type="project" value="InterPro"/>
</dbReference>
<reference evidence="2 3" key="1">
    <citation type="journal article" date="2016" name="Nat. Commun.">
        <title>Thousands of microbial genomes shed light on interconnected biogeochemical processes in an aquifer system.</title>
        <authorList>
            <person name="Anantharaman K."/>
            <person name="Brown C.T."/>
            <person name="Hug L.A."/>
            <person name="Sharon I."/>
            <person name="Castelle C.J."/>
            <person name="Probst A.J."/>
            <person name="Thomas B.C."/>
            <person name="Singh A."/>
            <person name="Wilkins M.J."/>
            <person name="Karaoz U."/>
            <person name="Brodie E.L."/>
            <person name="Williams K.H."/>
            <person name="Hubbard S.S."/>
            <person name="Banfield J.F."/>
        </authorList>
    </citation>
    <scope>NUCLEOTIDE SEQUENCE [LARGE SCALE GENOMIC DNA]</scope>
    <source>
        <strain evidence="3">RIFCSPHIGHO2_01_FULL_58_15</strain>
    </source>
</reference>
<protein>
    <recommendedName>
        <fullName evidence="1">NIF system FeS cluster assembly NifU N-terminal domain-containing protein</fullName>
    </recommendedName>
</protein>
<dbReference type="PANTHER" id="PTHR10093">
    <property type="entry name" value="IRON-SULFUR CLUSTER ASSEMBLY ENZYME NIFU HOMOLOG"/>
    <property type="match status" value="1"/>
</dbReference>
<proteinExistence type="predicted"/>
<dbReference type="GO" id="GO:0016226">
    <property type="term" value="P:iron-sulfur cluster assembly"/>
    <property type="evidence" value="ECO:0007669"/>
    <property type="project" value="InterPro"/>
</dbReference>
<dbReference type="GO" id="GO:0051536">
    <property type="term" value="F:iron-sulfur cluster binding"/>
    <property type="evidence" value="ECO:0007669"/>
    <property type="project" value="InterPro"/>
</dbReference>
<organism evidence="2 3">
    <name type="scientific">Terrybacteria sp. (strain RIFCSPHIGHO2_01_FULL_58_15)</name>
    <dbReference type="NCBI Taxonomy" id="1802363"/>
    <lineage>
        <taxon>Bacteria</taxon>
        <taxon>Candidatus Terryibacteriota</taxon>
    </lineage>
</organism>
<evidence type="ECO:0000313" key="3">
    <source>
        <dbReference type="Proteomes" id="UP000178690"/>
    </source>
</evidence>
<feature type="domain" description="NIF system FeS cluster assembly NifU N-terminal" evidence="1">
    <location>
        <begin position="4"/>
        <end position="116"/>
    </location>
</feature>
<dbReference type="Pfam" id="PF01592">
    <property type="entry name" value="NifU_N"/>
    <property type="match status" value="1"/>
</dbReference>
<dbReference type="SUPFAM" id="SSF82649">
    <property type="entry name" value="SufE/NifU"/>
    <property type="match status" value="1"/>
</dbReference>
<dbReference type="CDD" id="cd06664">
    <property type="entry name" value="IscU_like"/>
    <property type="match status" value="1"/>
</dbReference>
<sequence>MTLYRSDIIEDARHPKHYGELQDADVVLEAKNPTCGDELKLHVRRDASGAKIEEARFEGRGCMVAMASASRLLERIQGKTLVSVAKITEDDVLEIFAAPLTPGRISCALLPWDALRKLPNGIKRR</sequence>
<accession>A0A1G2PJ08</accession>
<dbReference type="EMBL" id="MHST01000022">
    <property type="protein sequence ID" value="OHA48296.1"/>
    <property type="molecule type" value="Genomic_DNA"/>
</dbReference>
<comment type="caution">
    <text evidence="2">The sequence shown here is derived from an EMBL/GenBank/DDBJ whole genome shotgun (WGS) entry which is preliminary data.</text>
</comment>